<proteinExistence type="predicted"/>
<feature type="chain" id="PRO_5013204145" description="Putative auto-transporter adhesin head GIN domain-containing protein" evidence="1">
    <location>
        <begin position="22"/>
        <end position="279"/>
    </location>
</feature>
<dbReference type="PANTHER" id="PTHR39200:SF1">
    <property type="entry name" value="AUTO-TRANSPORTER ADHESIN HEAD GIN DOMAIN-CONTAINING PROTEIN-RELATED"/>
    <property type="match status" value="1"/>
</dbReference>
<name>A0A1R3T416_9BACT</name>
<reference evidence="3 4" key="1">
    <citation type="submission" date="2016-08" db="EMBL/GenBank/DDBJ databases">
        <authorList>
            <person name="Seilhamer J.J."/>
        </authorList>
    </citation>
    <scope>NUCLEOTIDE SEQUENCE [LARGE SCALE GENOMIC DNA]</scope>
    <source>
        <strain evidence="3">M3/6</strain>
    </source>
</reference>
<gene>
    <name evidence="3" type="ORF">PSM36_2055</name>
</gene>
<dbReference type="AlphaFoldDB" id="A0A1R3T416"/>
<protein>
    <recommendedName>
        <fullName evidence="2">Putative auto-transporter adhesin head GIN domain-containing protein</fullName>
    </recommendedName>
</protein>
<keyword evidence="4" id="KW-1185">Reference proteome</keyword>
<evidence type="ECO:0000313" key="3">
    <source>
        <dbReference type="EMBL" id="SCD20862.1"/>
    </source>
</evidence>
<sequence length="279" mass="29547">MKTLFTIILATVAFVSAPAQNRIIKQNRQVASFSAINASGGWDVIVRQGDRQSVSIEVSEEVLDRAVVEVKNGTLHIYNKGNNRTFSLRDLGNTRNTIQKAYVTVTDLGKIEASGGVDISFEIPLKAGDFELALSGGTDLENLRLDCRQFKGQFSGGCDAEIRFISAQAVRADVSGGSDVELYDISAQTTRISASGGCDIELTGKTDELTLTASGGCDVSASKLNARNCNADFSGAADGSIRVTGRLDITVSGSADVTCFGNPGDVNKRVNKSSSLKFS</sequence>
<dbReference type="InterPro" id="IPR021255">
    <property type="entry name" value="DUF2807"/>
</dbReference>
<evidence type="ECO:0000313" key="4">
    <source>
        <dbReference type="Proteomes" id="UP000187464"/>
    </source>
</evidence>
<dbReference type="PANTHER" id="PTHR39200">
    <property type="entry name" value="HYPOTHETICAL EXPORTED PROTEIN"/>
    <property type="match status" value="1"/>
</dbReference>
<dbReference type="STRING" id="1642647.PSM36_2055"/>
<dbReference type="Proteomes" id="UP000187464">
    <property type="component" value="Chromosome I"/>
</dbReference>
<feature type="signal peptide" evidence="1">
    <location>
        <begin position="1"/>
        <end position="21"/>
    </location>
</feature>
<dbReference type="KEGG" id="psac:PSM36_2055"/>
<dbReference type="Gene3D" id="2.160.20.120">
    <property type="match status" value="1"/>
</dbReference>
<dbReference type="RefSeq" id="WP_076930793.1">
    <property type="nucleotide sequence ID" value="NZ_LT605205.1"/>
</dbReference>
<accession>A0A1R3T416</accession>
<dbReference type="EMBL" id="LT605205">
    <property type="protein sequence ID" value="SCD20862.1"/>
    <property type="molecule type" value="Genomic_DNA"/>
</dbReference>
<evidence type="ECO:0000259" key="2">
    <source>
        <dbReference type="Pfam" id="PF10988"/>
    </source>
</evidence>
<dbReference type="Pfam" id="PF10988">
    <property type="entry name" value="DUF2807"/>
    <property type="match status" value="1"/>
</dbReference>
<organism evidence="3 4">
    <name type="scientific">Proteiniphilum saccharofermentans</name>
    <dbReference type="NCBI Taxonomy" id="1642647"/>
    <lineage>
        <taxon>Bacteria</taxon>
        <taxon>Pseudomonadati</taxon>
        <taxon>Bacteroidota</taxon>
        <taxon>Bacteroidia</taxon>
        <taxon>Bacteroidales</taxon>
        <taxon>Dysgonomonadaceae</taxon>
        <taxon>Proteiniphilum</taxon>
    </lineage>
</organism>
<feature type="domain" description="Putative auto-transporter adhesin head GIN" evidence="2">
    <location>
        <begin position="33"/>
        <end position="202"/>
    </location>
</feature>
<evidence type="ECO:0000256" key="1">
    <source>
        <dbReference type="SAM" id="SignalP"/>
    </source>
</evidence>
<keyword evidence="1" id="KW-0732">Signal</keyword>